<dbReference type="eggNOG" id="ENOG502ZRB2">
    <property type="taxonomic scope" value="Bacteria"/>
</dbReference>
<evidence type="ECO:0000313" key="2">
    <source>
        <dbReference type="Proteomes" id="UP000029221"/>
    </source>
</evidence>
<keyword evidence="2" id="KW-1185">Reference proteome</keyword>
<comment type="caution">
    <text evidence="1">The sequence shown here is derived from an EMBL/GenBank/DDBJ whole genome shotgun (WGS) entry which is preliminary data.</text>
</comment>
<protein>
    <submittedName>
        <fullName evidence="1">Gliding motility protein GldD</fullName>
    </submittedName>
</protein>
<dbReference type="AlphaFoldDB" id="A0A090QKJ8"/>
<sequence>MILTSCGNEDVLPKPSASLALQYPDATYGTTTTDYCPFVFELNEYARVLSKNDCSMKIEYPYMDATVYLTYNKVDDNLTQLLIDGQKLSYKHNIKADVIKDYPFMNEKSKVYGMMYEVEGNAASNAQFYVTDSTNHFLTASLYFDTRPNYDSILPAVDYVKKDMINLLETLQWK</sequence>
<dbReference type="Pfam" id="PF25593">
    <property type="entry name" value="GldD_lipo"/>
    <property type="match status" value="1"/>
</dbReference>
<accession>A0A090QKJ8</accession>
<name>A0A090QKJ8_9FLAO</name>
<gene>
    <name evidence="1" type="ORF">JCM19294_2798</name>
</gene>
<dbReference type="Proteomes" id="UP000029221">
    <property type="component" value="Unassembled WGS sequence"/>
</dbReference>
<reference evidence="1" key="1">
    <citation type="journal article" date="2014" name="Genome Announc.">
        <title>Draft Genome Sequences of Marine Flavobacterium Nonlabens Strains NR17, NR24, NR27, NR32, NR33, and Ara13.</title>
        <authorList>
            <person name="Nakanishi M."/>
            <person name="Meirelles P."/>
            <person name="Suzuki R."/>
            <person name="Takatani N."/>
            <person name="Mino S."/>
            <person name="Suda W."/>
            <person name="Oshima K."/>
            <person name="Hattori M."/>
            <person name="Ohkuma M."/>
            <person name="Hosokawa M."/>
            <person name="Miyashita K."/>
            <person name="Thompson F.L."/>
            <person name="Niwa A."/>
            <person name="Sawabe T."/>
            <person name="Sawabe T."/>
        </authorList>
    </citation>
    <scope>NUCLEOTIDE SEQUENCE [LARGE SCALE GENOMIC DNA]</scope>
    <source>
        <strain evidence="1">JCM 19294</strain>
    </source>
</reference>
<dbReference type="EMBL" id="BBML01000001">
    <property type="protein sequence ID" value="GAK96016.1"/>
    <property type="molecule type" value="Genomic_DNA"/>
</dbReference>
<evidence type="ECO:0000313" key="1">
    <source>
        <dbReference type="EMBL" id="GAK96016.1"/>
    </source>
</evidence>
<dbReference type="NCBIfam" id="TIGR03512">
    <property type="entry name" value="GldD_lipo"/>
    <property type="match status" value="1"/>
</dbReference>
<organism evidence="1 2">
    <name type="scientific">Nonlabens tegetincola</name>
    <dbReference type="NCBI Taxonomy" id="323273"/>
    <lineage>
        <taxon>Bacteria</taxon>
        <taxon>Pseudomonadati</taxon>
        <taxon>Bacteroidota</taxon>
        <taxon>Flavobacteriia</taxon>
        <taxon>Flavobacteriales</taxon>
        <taxon>Flavobacteriaceae</taxon>
        <taxon>Nonlabens</taxon>
    </lineage>
</organism>
<dbReference type="InterPro" id="IPR019850">
    <property type="entry name" value="GldD-like"/>
</dbReference>
<proteinExistence type="predicted"/>
<dbReference type="STRING" id="319236.BST91_10830"/>